<dbReference type="RefSeq" id="WP_119089273.1">
    <property type="nucleotide sequence ID" value="NZ_QXIS01000031.1"/>
</dbReference>
<sequence>MRRTHLLNVLVGMVLLVLLLTGCGTSKKQLEQQVMSSFQEKMNTDPTYSGYGLTVHSVTLVSSGGNNYNGLANLLYKSRAYDVPITVTSDGKTMMWQTQPGAFLFLLQ</sequence>
<comment type="caution">
    <text evidence="1">The sequence shown here is derived from an EMBL/GenBank/DDBJ whole genome shotgun (WGS) entry which is preliminary data.</text>
</comment>
<dbReference type="OrthoDB" id="4713284at2"/>
<dbReference type="EMBL" id="QXIS01000031">
    <property type="protein sequence ID" value="RIE05918.1"/>
    <property type="molecule type" value="Genomic_DNA"/>
</dbReference>
<reference evidence="1 2" key="1">
    <citation type="submission" date="2018-09" db="EMBL/GenBank/DDBJ databases">
        <title>Discovery and Ecogenomic Context for Candidatus Cryosericales, a Global Caldiserica Order Active in Thawing Permafrost.</title>
        <authorList>
            <person name="Martinez M.A."/>
            <person name="Woodcroft B.J."/>
            <person name="Ignacio Espinoza J.C."/>
            <person name="Zayed A."/>
            <person name="Singleton C.M."/>
            <person name="Boyd J."/>
            <person name="Li Y.-F."/>
            <person name="Purvine S."/>
            <person name="Maughan H."/>
            <person name="Hodgkins S.B."/>
            <person name="Anderson D."/>
            <person name="Sederholm M."/>
            <person name="Temperton B."/>
            <person name="Saleska S.R."/>
            <person name="Tyson G.W."/>
            <person name="Rich V.I."/>
        </authorList>
    </citation>
    <scope>NUCLEOTIDE SEQUENCE [LARGE SCALE GENOMIC DNA]</scope>
    <source>
        <strain evidence="1 2">SMC7</strain>
    </source>
</reference>
<proteinExistence type="predicted"/>
<gene>
    <name evidence="1" type="ORF">SMC7_05100</name>
</gene>
<name>A0A398CZG0_9BACT</name>
<evidence type="ECO:0000313" key="1">
    <source>
        <dbReference type="EMBL" id="RIE05918.1"/>
    </source>
</evidence>
<dbReference type="PROSITE" id="PS51257">
    <property type="entry name" value="PROKAR_LIPOPROTEIN"/>
    <property type="match status" value="1"/>
</dbReference>
<keyword evidence="2" id="KW-1185">Reference proteome</keyword>
<accession>A0A398CZG0</accession>
<evidence type="ECO:0000313" key="2">
    <source>
        <dbReference type="Proteomes" id="UP000266328"/>
    </source>
</evidence>
<organism evidence="1 2">
    <name type="scientific">Candidatus Cryosericum terrychapinii</name>
    <dbReference type="NCBI Taxonomy" id="2290919"/>
    <lineage>
        <taxon>Bacteria</taxon>
        <taxon>Pseudomonadati</taxon>
        <taxon>Caldisericota/Cryosericota group</taxon>
        <taxon>Candidatus Cryosericota</taxon>
        <taxon>Candidatus Cryosericia</taxon>
        <taxon>Candidatus Cryosericales</taxon>
        <taxon>Candidatus Cryosericaceae</taxon>
        <taxon>Candidatus Cryosericum</taxon>
    </lineage>
</organism>
<dbReference type="AlphaFoldDB" id="A0A398CZG0"/>
<protein>
    <submittedName>
        <fullName evidence="1">Uncharacterized protein</fullName>
    </submittedName>
</protein>
<dbReference type="Proteomes" id="UP000266328">
    <property type="component" value="Unassembled WGS sequence"/>
</dbReference>